<accession>A0A7M7JY64</accession>
<feature type="region of interest" description="Disordered" evidence="2">
    <location>
        <begin position="584"/>
        <end position="632"/>
    </location>
</feature>
<feature type="compositionally biased region" description="Low complexity" evidence="2">
    <location>
        <begin position="605"/>
        <end position="614"/>
    </location>
</feature>
<feature type="region of interest" description="Disordered" evidence="2">
    <location>
        <begin position="81"/>
        <end position="150"/>
    </location>
</feature>
<evidence type="ECO:0000256" key="1">
    <source>
        <dbReference type="SAM" id="Coils"/>
    </source>
</evidence>
<evidence type="ECO:0000313" key="4">
    <source>
        <dbReference type="Proteomes" id="UP000594260"/>
    </source>
</evidence>
<dbReference type="InParanoid" id="A0A7M7JY64"/>
<feature type="region of interest" description="Disordered" evidence="2">
    <location>
        <begin position="665"/>
        <end position="714"/>
    </location>
</feature>
<feature type="region of interest" description="Disordered" evidence="2">
    <location>
        <begin position="314"/>
        <end position="352"/>
    </location>
</feature>
<feature type="compositionally biased region" description="Low complexity" evidence="2">
    <location>
        <begin position="584"/>
        <end position="593"/>
    </location>
</feature>
<dbReference type="EnsemblMetazoa" id="XM_022797074">
    <property type="protein sequence ID" value="XP_022652809"/>
    <property type="gene ID" value="LOC111246829"/>
</dbReference>
<name>A0A7M7JY64_VARDE</name>
<feature type="compositionally biased region" description="Low complexity" evidence="2">
    <location>
        <begin position="283"/>
        <end position="292"/>
    </location>
</feature>
<organism evidence="3 4">
    <name type="scientific">Varroa destructor</name>
    <name type="common">Honeybee mite</name>
    <dbReference type="NCBI Taxonomy" id="109461"/>
    <lineage>
        <taxon>Eukaryota</taxon>
        <taxon>Metazoa</taxon>
        <taxon>Ecdysozoa</taxon>
        <taxon>Arthropoda</taxon>
        <taxon>Chelicerata</taxon>
        <taxon>Arachnida</taxon>
        <taxon>Acari</taxon>
        <taxon>Parasitiformes</taxon>
        <taxon>Mesostigmata</taxon>
        <taxon>Gamasina</taxon>
        <taxon>Dermanyssoidea</taxon>
        <taxon>Varroidae</taxon>
        <taxon>Varroa</taxon>
    </lineage>
</organism>
<feature type="region of interest" description="Disordered" evidence="2">
    <location>
        <begin position="462"/>
        <end position="520"/>
    </location>
</feature>
<sequence length="873" mass="96923">MRSSPATMIQHFVSRPGVSSGASLQPPPRVISVGPDSPQQQLQGTLTYKSPYEERHADIRLIRGADGQTCPLIYNNLHQAAPDQRMLRGPSKIPSRHEMPPPTPASAREGLANREVPRIMPLPSRRPPPPQPQPSRPPPPPVVQSHEPQQQHRFIVEAQRQQQQQQQQHQQQQENKNLHLLAAADVDQMATVSAVPIMPPAPTGRTILVTRSPKMQHVMSSSPQILPTCPPRVQEKFVSFDDSVRSYSPDSCATSSPSETPRSTPDSNSLTRSLSHGARSYPDDSFSSLQSSDSDKAKASRRLWSFSLPRFKKNSSKSLTDSPAVPGADLDDRGQTLPRVQSTVEATDERTLPGILKKSASLTSINELDQGRVPKLSKSSASQNDLQHAMVTSPQNYRDPQTNEEYQRQIVFHTEFEKHYVMPPRALRKYIKTNFRRLNLHPATPKNSDVVGNSQTVIVETVVTAASETDPKPDMKTPVERDYESGISSGSSATDNESHSSFGNSENTASPKSASPEVADPADAPQVVAIKYKPPQPAGPSEPPTVPAEPLPAPRNRDRYPEPEYINGIQYIKEPHPVVQECCASVSGGSCSGEAEKRRQRRRSCGSVSSSKSGRTGRRKIPDPRIARRTGVKKYLSQTNHYIVPTKESKGKYRKGVPQGIDLRRQSADRGTIEPNDQQSPMILPSNHVITDEKKSASSCQLNTSSSSSNFSSNGSGFLHQQLLQLLAENNHLKQINDKLEDQLDEYRRRDEKRDQQLRKNAKLPIEDQLQQIRNLLGKLRRLLRSEECHLMIDTVEHYVVNNTCKNSCESNGAMPAVKLDPLRIQPGRTATTASPAHIHRASVVIEQKTVQQKIHIVEQKGNCRISGERRQK</sequence>
<feature type="region of interest" description="Disordered" evidence="2">
    <location>
        <begin position="244"/>
        <end position="294"/>
    </location>
</feature>
<dbReference type="RefSeq" id="XP_022652808.1">
    <property type="nucleotide sequence ID" value="XM_022797073.1"/>
</dbReference>
<dbReference type="EnsemblMetazoa" id="XM_022797073">
    <property type="protein sequence ID" value="XP_022652808"/>
    <property type="gene ID" value="LOC111246829"/>
</dbReference>
<dbReference type="EnsemblMetazoa" id="XM_022797075">
    <property type="protein sequence ID" value="XP_022652810"/>
    <property type="gene ID" value="LOC111246829"/>
</dbReference>
<feature type="region of interest" description="Disordered" evidence="2">
    <location>
        <begin position="13"/>
        <end position="42"/>
    </location>
</feature>
<evidence type="ECO:0000313" key="3">
    <source>
        <dbReference type="EnsemblMetazoa" id="XP_022652810"/>
    </source>
</evidence>
<feature type="compositionally biased region" description="Pro residues" evidence="2">
    <location>
        <begin position="534"/>
        <end position="553"/>
    </location>
</feature>
<dbReference type="RefSeq" id="XP_022652810.1">
    <property type="nucleotide sequence ID" value="XM_022797075.1"/>
</dbReference>
<reference evidence="3" key="1">
    <citation type="submission" date="2021-01" db="UniProtKB">
        <authorList>
            <consortium name="EnsemblMetazoa"/>
        </authorList>
    </citation>
    <scope>IDENTIFICATION</scope>
</reference>
<dbReference type="GeneID" id="111246829"/>
<proteinExistence type="predicted"/>
<feature type="compositionally biased region" description="Polar residues" evidence="2">
    <location>
        <begin position="486"/>
        <end position="513"/>
    </location>
</feature>
<protein>
    <submittedName>
        <fullName evidence="3">Uncharacterized protein</fullName>
    </submittedName>
</protein>
<feature type="region of interest" description="Disordered" evidence="2">
    <location>
        <begin position="532"/>
        <end position="562"/>
    </location>
</feature>
<keyword evidence="4" id="KW-1185">Reference proteome</keyword>
<dbReference type="OrthoDB" id="6492102at2759"/>
<dbReference type="Proteomes" id="UP000594260">
    <property type="component" value="Unplaced"/>
</dbReference>
<feature type="compositionally biased region" description="Low complexity" evidence="2">
    <location>
        <begin position="697"/>
        <end position="714"/>
    </location>
</feature>
<keyword evidence="1" id="KW-0175">Coiled coil</keyword>
<feature type="coiled-coil region" evidence="1">
    <location>
        <begin position="723"/>
        <end position="786"/>
    </location>
</feature>
<dbReference type="RefSeq" id="XP_022652809.1">
    <property type="nucleotide sequence ID" value="XM_022797074.1"/>
</dbReference>
<dbReference type="AlphaFoldDB" id="A0A7M7JY64"/>
<feature type="compositionally biased region" description="Pro residues" evidence="2">
    <location>
        <begin position="124"/>
        <end position="142"/>
    </location>
</feature>
<evidence type="ECO:0000256" key="2">
    <source>
        <dbReference type="SAM" id="MobiDB-lite"/>
    </source>
</evidence>
<feature type="compositionally biased region" description="Basic and acidic residues" evidence="2">
    <location>
        <begin position="469"/>
        <end position="484"/>
    </location>
</feature>
<feature type="compositionally biased region" description="Low complexity" evidence="2">
    <location>
        <begin position="254"/>
        <end position="267"/>
    </location>
</feature>
<dbReference type="KEGG" id="vde:111246829"/>